<dbReference type="GO" id="GO:0005525">
    <property type="term" value="F:GTP binding"/>
    <property type="evidence" value="ECO:0007669"/>
    <property type="project" value="UniProtKB-UniRule"/>
</dbReference>
<dbReference type="Gene3D" id="6.10.250.2860">
    <property type="match status" value="1"/>
</dbReference>
<name>A0A235BBF3_9BACL</name>
<evidence type="ECO:0000256" key="5">
    <source>
        <dbReference type="ARBA" id="ARBA00023134"/>
    </source>
</evidence>
<comment type="function">
    <text evidence="6">GTPase that associates with the 50S ribosomal subunit and may have a role during protein synthesis or ribosome biogenesis.</text>
</comment>
<feature type="domain" description="Hflx-type G" evidence="9">
    <location>
        <begin position="201"/>
        <end position="362"/>
    </location>
</feature>
<dbReference type="Gene3D" id="3.40.50.11060">
    <property type="entry name" value="GTPase HflX, N-terminal domain"/>
    <property type="match status" value="1"/>
</dbReference>
<keyword evidence="5 6" id="KW-0342">GTP-binding</keyword>
<proteinExistence type="inferred from homology"/>
<evidence type="ECO:0000256" key="3">
    <source>
        <dbReference type="ARBA" id="ARBA00022741"/>
    </source>
</evidence>
<dbReference type="InterPro" id="IPR006073">
    <property type="entry name" value="GTP-bd"/>
</dbReference>
<dbReference type="Pfam" id="PF01926">
    <property type="entry name" value="MMR_HSR1"/>
    <property type="match status" value="1"/>
</dbReference>
<dbReference type="InterPro" id="IPR027417">
    <property type="entry name" value="P-loop_NTPase"/>
</dbReference>
<sequence length="426" mass="48245">MTISETFDRERAVLVGCGIKEDSYAPESSLSELARLADTARADVITRLVQIRDRFDPSWMIGRGKVEEIARIVEEREIDLVIFDRELSPKQLANLEDAFPCKVIDRTQLILDIFAMRAQTKEGILQVELAQLEYTLPRLTGRGKELSRLGGGIGTRGPGEKKLETDRRHIRRRIHHIKKELEQVAKHRQLHRSRRRKMDMLQLALVGYTNAGKSTLLNRLTGAGVRREDRLFATLDPTSRLLELPSGEKVILTDTVGFIRRLPHHLVAAFRSTLEQVREADLLLHVVDTNHPEVAEQMEAVEGVLQELGASQIPILTVFNKTDCAGEELVSTEGESIRISAFSDSNLERLTAKVDEMLHAAQVHGSAEIPVSKGEMISDLYRVADVIQSELSGLTLRIDFRLPLRRYERMSSEMKSCIRRVYESQK</sequence>
<evidence type="ECO:0000313" key="11">
    <source>
        <dbReference type="Proteomes" id="UP000215459"/>
    </source>
</evidence>
<dbReference type="InterPro" id="IPR030394">
    <property type="entry name" value="G_HFLX_dom"/>
</dbReference>
<dbReference type="HAMAP" id="MF_00900">
    <property type="entry name" value="GTPase_HflX"/>
    <property type="match status" value="1"/>
</dbReference>
<evidence type="ECO:0000256" key="8">
    <source>
        <dbReference type="PIRSR" id="PIRSR006809-2"/>
    </source>
</evidence>
<keyword evidence="4 8" id="KW-0460">Magnesium</keyword>
<dbReference type="Pfam" id="PF16360">
    <property type="entry name" value="GTP-bdg_M"/>
    <property type="match status" value="1"/>
</dbReference>
<dbReference type="FunFam" id="3.40.50.11060:FF:000001">
    <property type="entry name" value="GTPase HflX"/>
    <property type="match status" value="1"/>
</dbReference>
<comment type="subcellular location">
    <subcellularLocation>
        <location evidence="6">Cytoplasm</location>
    </subcellularLocation>
    <text evidence="6">May associate with membranes.</text>
</comment>
<dbReference type="GO" id="GO:0003924">
    <property type="term" value="F:GTPase activity"/>
    <property type="evidence" value="ECO:0007669"/>
    <property type="project" value="UniProtKB-UniRule"/>
</dbReference>
<accession>A0A235BBF3</accession>
<dbReference type="GO" id="GO:0043022">
    <property type="term" value="F:ribosome binding"/>
    <property type="evidence" value="ECO:0007669"/>
    <property type="project" value="TreeGrafter"/>
</dbReference>
<dbReference type="InterPro" id="IPR042108">
    <property type="entry name" value="GTPase_HflX_N_sf"/>
</dbReference>
<comment type="caution">
    <text evidence="10">The sequence shown here is derived from an EMBL/GenBank/DDBJ whole genome shotgun (WGS) entry which is preliminary data.</text>
</comment>
<dbReference type="PIRSF" id="PIRSF006809">
    <property type="entry name" value="GTP-binding_hflX_prd"/>
    <property type="match status" value="1"/>
</dbReference>
<dbReference type="PRINTS" id="PR00326">
    <property type="entry name" value="GTP1OBG"/>
</dbReference>
<feature type="binding site" evidence="7">
    <location>
        <begin position="232"/>
        <end position="236"/>
    </location>
    <ligand>
        <name>GTP</name>
        <dbReference type="ChEBI" id="CHEBI:37565"/>
    </ligand>
</feature>
<dbReference type="SUPFAM" id="SSF52540">
    <property type="entry name" value="P-loop containing nucleoside triphosphate hydrolases"/>
    <property type="match status" value="1"/>
</dbReference>
<comment type="subunit">
    <text evidence="6">Monomer. Associates with the 50S ribosomal subunit.</text>
</comment>
<organism evidence="10 11">
    <name type="scientific">Paludifilum halophilum</name>
    <dbReference type="NCBI Taxonomy" id="1642702"/>
    <lineage>
        <taxon>Bacteria</taxon>
        <taxon>Bacillati</taxon>
        <taxon>Bacillota</taxon>
        <taxon>Bacilli</taxon>
        <taxon>Bacillales</taxon>
        <taxon>Thermoactinomycetaceae</taxon>
        <taxon>Paludifilum</taxon>
    </lineage>
</organism>
<keyword evidence="11" id="KW-1185">Reference proteome</keyword>
<feature type="binding site" evidence="8">
    <location>
        <position position="234"/>
    </location>
    <ligand>
        <name>Mg(2+)</name>
        <dbReference type="ChEBI" id="CHEBI:18420"/>
    </ligand>
</feature>
<protein>
    <recommendedName>
        <fullName evidence="6">GTPase HflX</fullName>
    </recommendedName>
    <alternativeName>
        <fullName evidence="6">GTP-binding protein HflX</fullName>
    </alternativeName>
</protein>
<dbReference type="InterPro" id="IPR032305">
    <property type="entry name" value="GTP-bd_M"/>
</dbReference>
<feature type="binding site" evidence="7">
    <location>
        <begin position="320"/>
        <end position="323"/>
    </location>
    <ligand>
        <name>GTP</name>
        <dbReference type="ChEBI" id="CHEBI:37565"/>
    </ligand>
</feature>
<evidence type="ECO:0000256" key="6">
    <source>
        <dbReference type="HAMAP-Rule" id="MF_00900"/>
    </source>
</evidence>
<comment type="similarity">
    <text evidence="6">Belongs to the TRAFAC class OBG-HflX-like GTPase superfamily. HflX GTPase family.</text>
</comment>
<feature type="binding site" evidence="7">
    <location>
        <begin position="207"/>
        <end position="214"/>
    </location>
    <ligand>
        <name>GTP</name>
        <dbReference type="ChEBI" id="CHEBI:37565"/>
    </ligand>
</feature>
<evidence type="ECO:0000259" key="9">
    <source>
        <dbReference type="PROSITE" id="PS51705"/>
    </source>
</evidence>
<dbReference type="OrthoDB" id="9812272at2"/>
<keyword evidence="3 6" id="KW-0547">Nucleotide-binding</keyword>
<feature type="binding site" evidence="7">
    <location>
        <begin position="254"/>
        <end position="257"/>
    </location>
    <ligand>
        <name>GTP</name>
        <dbReference type="ChEBI" id="CHEBI:37565"/>
    </ligand>
</feature>
<evidence type="ECO:0000256" key="7">
    <source>
        <dbReference type="PIRSR" id="PIRSR006809-1"/>
    </source>
</evidence>
<dbReference type="Pfam" id="PF13167">
    <property type="entry name" value="GTP-bdg_N"/>
    <property type="match status" value="1"/>
</dbReference>
<keyword evidence="1 6" id="KW-0963">Cytoplasm</keyword>
<evidence type="ECO:0000256" key="4">
    <source>
        <dbReference type="ARBA" id="ARBA00022842"/>
    </source>
</evidence>
<reference evidence="10 11" key="1">
    <citation type="submission" date="2017-07" db="EMBL/GenBank/DDBJ databases">
        <title>The genome sequence of Paludifilum halophilum highlights mechanisms for microbial adaptation to high salt environemnts.</title>
        <authorList>
            <person name="Belbahri L."/>
        </authorList>
    </citation>
    <scope>NUCLEOTIDE SEQUENCE [LARGE SCALE GENOMIC DNA]</scope>
    <source>
        <strain evidence="10 11">DSM 102817</strain>
    </source>
</reference>
<dbReference type="InterPro" id="IPR025121">
    <property type="entry name" value="GTPase_HflX_N"/>
</dbReference>
<evidence type="ECO:0000256" key="2">
    <source>
        <dbReference type="ARBA" id="ARBA00022723"/>
    </source>
</evidence>
<dbReference type="PANTHER" id="PTHR10229:SF0">
    <property type="entry name" value="GTP-BINDING PROTEIN 6-RELATED"/>
    <property type="match status" value="1"/>
</dbReference>
<dbReference type="PROSITE" id="PS51705">
    <property type="entry name" value="G_HFLX"/>
    <property type="match status" value="1"/>
</dbReference>
<dbReference type="InterPro" id="IPR016496">
    <property type="entry name" value="GTPase_HflX"/>
</dbReference>
<dbReference type="NCBIfam" id="TIGR03156">
    <property type="entry name" value="GTP_HflX"/>
    <property type="match status" value="1"/>
</dbReference>
<keyword evidence="2 8" id="KW-0479">Metal-binding</keyword>
<dbReference type="AlphaFoldDB" id="A0A235BBF3"/>
<evidence type="ECO:0000313" key="10">
    <source>
        <dbReference type="EMBL" id="OYD09542.1"/>
    </source>
</evidence>
<dbReference type="Gene3D" id="3.40.50.300">
    <property type="entry name" value="P-loop containing nucleotide triphosphate hydrolases"/>
    <property type="match status" value="1"/>
</dbReference>
<dbReference type="Proteomes" id="UP000215459">
    <property type="component" value="Unassembled WGS sequence"/>
</dbReference>
<gene>
    <name evidence="6 10" type="primary">hflX</name>
    <name evidence="10" type="ORF">CHM34_00550</name>
</gene>
<dbReference type="RefSeq" id="WP_094262642.1">
    <property type="nucleotide sequence ID" value="NZ_NOWF01000001.1"/>
</dbReference>
<comment type="cofactor">
    <cofactor evidence="8">
        <name>Mg(2+)</name>
        <dbReference type="ChEBI" id="CHEBI:18420"/>
    </cofactor>
</comment>
<dbReference type="EMBL" id="NOWF01000001">
    <property type="protein sequence ID" value="OYD09542.1"/>
    <property type="molecule type" value="Genomic_DNA"/>
</dbReference>
<dbReference type="GO" id="GO:0005737">
    <property type="term" value="C:cytoplasm"/>
    <property type="evidence" value="ECO:0007669"/>
    <property type="project" value="UniProtKB-SubCell"/>
</dbReference>
<dbReference type="CDD" id="cd01878">
    <property type="entry name" value="HflX"/>
    <property type="match status" value="1"/>
</dbReference>
<dbReference type="GO" id="GO:0046872">
    <property type="term" value="F:metal ion binding"/>
    <property type="evidence" value="ECO:0007669"/>
    <property type="project" value="UniProtKB-KW"/>
</dbReference>
<evidence type="ECO:0000256" key="1">
    <source>
        <dbReference type="ARBA" id="ARBA00022490"/>
    </source>
</evidence>
<feature type="binding site" evidence="8">
    <location>
        <position position="214"/>
    </location>
    <ligand>
        <name>Mg(2+)</name>
        <dbReference type="ChEBI" id="CHEBI:18420"/>
    </ligand>
</feature>
<dbReference type="PANTHER" id="PTHR10229">
    <property type="entry name" value="GTP-BINDING PROTEIN HFLX"/>
    <property type="match status" value="1"/>
</dbReference>